<sequence>MSGTPANAGTNSVGAKSEGAAEGGCGGNSAAPERNKTEASPASNHILILGEENFLIQYGNPEKALKYGLFLLSLTFKLVYAILATVRNRAMVAR</sequence>
<keyword evidence="2" id="KW-0812">Transmembrane</keyword>
<comment type="caution">
    <text evidence="3">The sequence shown here is derived from an EMBL/GenBank/DDBJ whole genome shotgun (WGS) entry which is preliminary data.</text>
</comment>
<reference evidence="3 4" key="1">
    <citation type="journal article" date="2015" name="Nature">
        <title>rRNA introns, odd ribosomes, and small enigmatic genomes across a large radiation of phyla.</title>
        <authorList>
            <person name="Brown C.T."/>
            <person name="Hug L.A."/>
            <person name="Thomas B.C."/>
            <person name="Sharon I."/>
            <person name="Castelle C.J."/>
            <person name="Singh A."/>
            <person name="Wilkins M.J."/>
            <person name="Williams K.H."/>
            <person name="Banfield J.F."/>
        </authorList>
    </citation>
    <scope>NUCLEOTIDE SEQUENCE [LARGE SCALE GENOMIC DNA]</scope>
</reference>
<feature type="transmembrane region" description="Helical" evidence="2">
    <location>
        <begin position="67"/>
        <end position="86"/>
    </location>
</feature>
<keyword evidence="2" id="KW-1133">Transmembrane helix</keyword>
<protein>
    <submittedName>
        <fullName evidence="3">Uncharacterized protein</fullName>
    </submittedName>
</protein>
<feature type="compositionally biased region" description="Polar residues" evidence="1">
    <location>
        <begin position="1"/>
        <end position="14"/>
    </location>
</feature>
<organism evidence="3 4">
    <name type="scientific">Candidatus Azambacteria bacterium GW2011_GWE2_46_45</name>
    <dbReference type="NCBI Taxonomy" id="1618625"/>
    <lineage>
        <taxon>Bacteria</taxon>
        <taxon>Candidatus Azamiibacteriota</taxon>
    </lineage>
</organism>
<proteinExistence type="predicted"/>
<gene>
    <name evidence="3" type="ORF">UX55_C0030G0007</name>
</gene>
<keyword evidence="2" id="KW-0472">Membrane</keyword>
<evidence type="ECO:0000313" key="4">
    <source>
        <dbReference type="Proteomes" id="UP000034202"/>
    </source>
</evidence>
<accession>A0A0G1T2S7</accession>
<dbReference type="AlphaFoldDB" id="A0A0G1T2S7"/>
<dbReference type="Proteomes" id="UP000034202">
    <property type="component" value="Unassembled WGS sequence"/>
</dbReference>
<evidence type="ECO:0000313" key="3">
    <source>
        <dbReference type="EMBL" id="KKU39740.1"/>
    </source>
</evidence>
<name>A0A0G1T2S7_9BACT</name>
<evidence type="ECO:0000256" key="1">
    <source>
        <dbReference type="SAM" id="MobiDB-lite"/>
    </source>
</evidence>
<evidence type="ECO:0000256" key="2">
    <source>
        <dbReference type="SAM" id="Phobius"/>
    </source>
</evidence>
<dbReference type="EMBL" id="LCMQ01000030">
    <property type="protein sequence ID" value="KKU39740.1"/>
    <property type="molecule type" value="Genomic_DNA"/>
</dbReference>
<feature type="region of interest" description="Disordered" evidence="1">
    <location>
        <begin position="1"/>
        <end position="40"/>
    </location>
</feature>